<dbReference type="AlphaFoldDB" id="A0A087U8L6"/>
<feature type="compositionally biased region" description="Low complexity" evidence="1">
    <location>
        <begin position="29"/>
        <end position="38"/>
    </location>
</feature>
<evidence type="ECO:0000256" key="1">
    <source>
        <dbReference type="SAM" id="MobiDB-lite"/>
    </source>
</evidence>
<reference evidence="2 3" key="1">
    <citation type="submission" date="2013-11" db="EMBL/GenBank/DDBJ databases">
        <title>Genome sequencing of Stegodyphus mimosarum.</title>
        <authorList>
            <person name="Bechsgaard J."/>
        </authorList>
    </citation>
    <scope>NUCLEOTIDE SEQUENCE [LARGE SCALE GENOMIC DNA]</scope>
</reference>
<feature type="non-terminal residue" evidence="2">
    <location>
        <position position="117"/>
    </location>
</feature>
<keyword evidence="3" id="KW-1185">Reference proteome</keyword>
<evidence type="ECO:0000313" key="3">
    <source>
        <dbReference type="Proteomes" id="UP000054359"/>
    </source>
</evidence>
<organism evidence="2 3">
    <name type="scientific">Stegodyphus mimosarum</name>
    <name type="common">African social velvet spider</name>
    <dbReference type="NCBI Taxonomy" id="407821"/>
    <lineage>
        <taxon>Eukaryota</taxon>
        <taxon>Metazoa</taxon>
        <taxon>Ecdysozoa</taxon>
        <taxon>Arthropoda</taxon>
        <taxon>Chelicerata</taxon>
        <taxon>Arachnida</taxon>
        <taxon>Araneae</taxon>
        <taxon>Araneomorphae</taxon>
        <taxon>Entelegynae</taxon>
        <taxon>Eresoidea</taxon>
        <taxon>Eresidae</taxon>
        <taxon>Stegodyphus</taxon>
    </lineage>
</organism>
<dbReference type="OrthoDB" id="6473330at2759"/>
<gene>
    <name evidence="2" type="ORF">X975_11545</name>
</gene>
<proteinExistence type="predicted"/>
<name>A0A087U8L6_STEMI</name>
<dbReference type="Proteomes" id="UP000054359">
    <property type="component" value="Unassembled WGS sequence"/>
</dbReference>
<protein>
    <submittedName>
        <fullName evidence="2">Uncharacterized protein</fullName>
    </submittedName>
</protein>
<evidence type="ECO:0000313" key="2">
    <source>
        <dbReference type="EMBL" id="KFM73705.1"/>
    </source>
</evidence>
<sequence length="117" mass="12817">MDIVSDVEEVIPPTPKALGNGFLLSRISSNSSKTSGLSNRNRKNCNANSKRKKIGGVSPDFKKFKQKAKQVTLLNFLAKGNETKKTAPVSETHPSKVRVNLTKMLECSESPVQTKTE</sequence>
<dbReference type="EMBL" id="KK118726">
    <property type="protein sequence ID" value="KFM73705.1"/>
    <property type="molecule type" value="Genomic_DNA"/>
</dbReference>
<feature type="region of interest" description="Disordered" evidence="1">
    <location>
        <begin position="29"/>
        <end position="57"/>
    </location>
</feature>
<accession>A0A087U8L6</accession>